<reference evidence="2 3" key="2">
    <citation type="submission" date="2019-09" db="EMBL/GenBank/DDBJ databases">
        <authorList>
            <person name="Jin C."/>
        </authorList>
    </citation>
    <scope>NUCLEOTIDE SEQUENCE [LARGE SCALE GENOMIC DNA]</scope>
    <source>
        <strain evidence="2 3">BN130099</strain>
    </source>
</reference>
<dbReference type="CDD" id="cd00761">
    <property type="entry name" value="Glyco_tranf_GTA_type"/>
    <property type="match status" value="1"/>
</dbReference>
<dbReference type="SUPFAM" id="SSF53448">
    <property type="entry name" value="Nucleotide-diphospho-sugar transferases"/>
    <property type="match status" value="1"/>
</dbReference>
<evidence type="ECO:0000313" key="2">
    <source>
        <dbReference type="EMBL" id="KAA1418512.1"/>
    </source>
</evidence>
<accession>A0A5B1LCY9</accession>
<evidence type="ECO:0000259" key="1">
    <source>
        <dbReference type="Pfam" id="PF00535"/>
    </source>
</evidence>
<keyword evidence="3" id="KW-1185">Reference proteome</keyword>
<protein>
    <submittedName>
        <fullName evidence="2">Glycosyltransferase family 2 protein</fullName>
    </submittedName>
</protein>
<dbReference type="Proteomes" id="UP000325003">
    <property type="component" value="Unassembled WGS sequence"/>
</dbReference>
<dbReference type="RefSeq" id="WP_149727853.1">
    <property type="nucleotide sequence ID" value="NZ_VUJV01000003.1"/>
</dbReference>
<comment type="caution">
    <text evidence="2">The sequence shown here is derived from an EMBL/GenBank/DDBJ whole genome shotgun (WGS) entry which is preliminary data.</text>
</comment>
<keyword evidence="2" id="KW-0808">Transferase</keyword>
<proteinExistence type="predicted"/>
<evidence type="ECO:0000313" key="3">
    <source>
        <dbReference type="Proteomes" id="UP000325003"/>
    </source>
</evidence>
<dbReference type="Pfam" id="PF00535">
    <property type="entry name" value="Glycos_transf_2"/>
    <property type="match status" value="1"/>
</dbReference>
<dbReference type="InterPro" id="IPR001173">
    <property type="entry name" value="Glyco_trans_2-like"/>
</dbReference>
<dbReference type="AlphaFoldDB" id="A0A5B1LCY9"/>
<dbReference type="GO" id="GO:0016740">
    <property type="term" value="F:transferase activity"/>
    <property type="evidence" value="ECO:0007669"/>
    <property type="project" value="UniProtKB-KW"/>
</dbReference>
<organism evidence="2 3">
    <name type="scientific">Nocardioides humilatus</name>
    <dbReference type="NCBI Taxonomy" id="2607660"/>
    <lineage>
        <taxon>Bacteria</taxon>
        <taxon>Bacillati</taxon>
        <taxon>Actinomycetota</taxon>
        <taxon>Actinomycetes</taxon>
        <taxon>Propionibacteriales</taxon>
        <taxon>Nocardioidaceae</taxon>
        <taxon>Nocardioides</taxon>
    </lineage>
</organism>
<feature type="domain" description="Glycosyltransferase 2-like" evidence="1">
    <location>
        <begin position="23"/>
        <end position="103"/>
    </location>
</feature>
<sequence>MADVAAIITGHAEGVMAGLSFKSLLDAATVARAAGLDVEVLVVLDNPTEATRAAFAAAERLGATVAEVSYADQGKVRNSAVELVSADHVAFLDGDDLWSDNWLVDAHRVCAADADAIAHPELNWFFGGQQNLYFLPDQTDPAFDPALLRIANPWDALCLAPRRAYLEHPFSGRAVADGYAYEDWHWNLETFQAGYVHRVVPETIHFKRRREGSQYVQARARSVLTRPSDLLDYAWWAERDHAMQGELG</sequence>
<name>A0A5B1LCY9_9ACTN</name>
<dbReference type="InterPro" id="IPR029044">
    <property type="entry name" value="Nucleotide-diphossugar_trans"/>
</dbReference>
<gene>
    <name evidence="2" type="ORF">F0U44_08360</name>
</gene>
<dbReference type="Gene3D" id="3.90.550.10">
    <property type="entry name" value="Spore Coat Polysaccharide Biosynthesis Protein SpsA, Chain A"/>
    <property type="match status" value="1"/>
</dbReference>
<reference evidence="2 3" key="1">
    <citation type="submission" date="2019-09" db="EMBL/GenBank/DDBJ databases">
        <title>Nocardioides panacisoli sp. nov., isolated from the soil of a ginseng field.</title>
        <authorList>
            <person name="Cho C."/>
        </authorList>
    </citation>
    <scope>NUCLEOTIDE SEQUENCE [LARGE SCALE GENOMIC DNA]</scope>
    <source>
        <strain evidence="2 3">BN130099</strain>
    </source>
</reference>
<dbReference type="EMBL" id="VUJV01000003">
    <property type="protein sequence ID" value="KAA1418512.1"/>
    <property type="molecule type" value="Genomic_DNA"/>
</dbReference>